<feature type="coiled-coil region" evidence="2">
    <location>
        <begin position="6"/>
        <end position="55"/>
    </location>
</feature>
<organism evidence="4 5">
    <name type="scientific">Acetohalobium arabaticum (strain ATCC 49924 / DSM 5501 / Z-7288)</name>
    <dbReference type="NCBI Taxonomy" id="574087"/>
    <lineage>
        <taxon>Bacteria</taxon>
        <taxon>Bacillati</taxon>
        <taxon>Bacillota</taxon>
        <taxon>Clostridia</taxon>
        <taxon>Halanaerobiales</taxon>
        <taxon>Halobacteroidaceae</taxon>
        <taxon>Acetohalobium</taxon>
    </lineage>
</organism>
<reference evidence="4 5" key="1">
    <citation type="journal article" date="2010" name="Stand. Genomic Sci.">
        <title>Complete genome sequence of Acetohalobium arabaticum type strain (Z-7288).</title>
        <authorList>
            <person name="Sikorski J."/>
            <person name="Lapidus A."/>
            <person name="Chertkov O."/>
            <person name="Lucas S."/>
            <person name="Copeland A."/>
            <person name="Glavina Del Rio T."/>
            <person name="Nolan M."/>
            <person name="Tice H."/>
            <person name="Cheng J.F."/>
            <person name="Han C."/>
            <person name="Brambilla E."/>
            <person name="Pitluck S."/>
            <person name="Liolios K."/>
            <person name="Ivanova N."/>
            <person name="Mavromatis K."/>
            <person name="Mikhailova N."/>
            <person name="Pati A."/>
            <person name="Bruce D."/>
            <person name="Detter C."/>
            <person name="Tapia R."/>
            <person name="Goodwin L."/>
            <person name="Chen A."/>
            <person name="Palaniappan K."/>
            <person name="Land M."/>
            <person name="Hauser L."/>
            <person name="Chang Y.J."/>
            <person name="Jeffries C.D."/>
            <person name="Rohde M."/>
            <person name="Goker M."/>
            <person name="Spring S."/>
            <person name="Woyke T."/>
            <person name="Bristow J."/>
            <person name="Eisen J.A."/>
            <person name="Markowitz V."/>
            <person name="Hugenholtz P."/>
            <person name="Kyrpides N.C."/>
            <person name="Klenk H.P."/>
        </authorList>
    </citation>
    <scope>NUCLEOTIDE SEQUENCE [LARGE SCALE GENOMIC DNA]</scope>
    <source>
        <strain evidence="5">ATCC 49924 / DSM 5501 / Z-7288</strain>
    </source>
</reference>
<dbReference type="GO" id="GO:0044780">
    <property type="term" value="P:bacterial-type flagellum assembly"/>
    <property type="evidence" value="ECO:0007669"/>
    <property type="project" value="InterPro"/>
</dbReference>
<evidence type="ECO:0000256" key="1">
    <source>
        <dbReference type="ARBA" id="ARBA00022795"/>
    </source>
</evidence>
<feature type="compositionally biased region" description="Basic and acidic residues" evidence="3">
    <location>
        <begin position="147"/>
        <end position="159"/>
    </location>
</feature>
<feature type="coiled-coil region" evidence="2">
    <location>
        <begin position="91"/>
        <end position="121"/>
    </location>
</feature>
<dbReference type="STRING" id="574087.Acear_0246"/>
<accession>D9QTN2</accession>
<gene>
    <name evidence="4" type="ordered locus">Acear_0246</name>
</gene>
<dbReference type="RefSeq" id="WP_013277242.1">
    <property type="nucleotide sequence ID" value="NC_014378.1"/>
</dbReference>
<dbReference type="Gene3D" id="1.20.58.300">
    <property type="entry name" value="FlgN-like"/>
    <property type="match status" value="1"/>
</dbReference>
<evidence type="ECO:0000313" key="5">
    <source>
        <dbReference type="Proteomes" id="UP000001661"/>
    </source>
</evidence>
<dbReference type="InterPro" id="IPR036679">
    <property type="entry name" value="FlgN-like_sf"/>
</dbReference>
<feature type="region of interest" description="Disordered" evidence="3">
    <location>
        <begin position="139"/>
        <end position="159"/>
    </location>
</feature>
<protein>
    <submittedName>
        <fullName evidence="4">FlgN family protein</fullName>
    </submittedName>
</protein>
<evidence type="ECO:0000256" key="3">
    <source>
        <dbReference type="SAM" id="MobiDB-lite"/>
    </source>
</evidence>
<keyword evidence="1" id="KW-1005">Bacterial flagellum biogenesis</keyword>
<name>D9QTN2_ACEAZ</name>
<dbReference type="SUPFAM" id="SSF140566">
    <property type="entry name" value="FlgN-like"/>
    <property type="match status" value="1"/>
</dbReference>
<evidence type="ECO:0000256" key="2">
    <source>
        <dbReference type="SAM" id="Coils"/>
    </source>
</evidence>
<dbReference type="KEGG" id="aar:Acear_0246"/>
<dbReference type="AlphaFoldDB" id="D9QTN2"/>
<dbReference type="Proteomes" id="UP000001661">
    <property type="component" value="Chromosome"/>
</dbReference>
<dbReference type="HOGENOM" id="CLU_132586_1_2_9"/>
<dbReference type="EMBL" id="CP002105">
    <property type="protein sequence ID" value="ADL11796.1"/>
    <property type="molecule type" value="Genomic_DNA"/>
</dbReference>
<sequence>MVTKLIEILQAEYQIYQELYRLSEEKQEIIIDNRVEDLLEIIEEEQKEVQKIDQLEGKRIDILEKIAAKNSLQEGELSFDKLIELISEPQKSQLQEIRSDILELLEELQEINEINANLIRESLQLTDYTLELLTNSNIGKTNTYQKPGDKGQDSSDQQRRIIDQKV</sequence>
<evidence type="ECO:0000313" key="4">
    <source>
        <dbReference type="EMBL" id="ADL11796.1"/>
    </source>
</evidence>
<dbReference type="eggNOG" id="COG3418">
    <property type="taxonomic scope" value="Bacteria"/>
</dbReference>
<dbReference type="OrthoDB" id="2112160at2"/>
<keyword evidence="5" id="KW-1185">Reference proteome</keyword>
<dbReference type="Pfam" id="PF05130">
    <property type="entry name" value="FlgN"/>
    <property type="match status" value="1"/>
</dbReference>
<proteinExistence type="predicted"/>
<dbReference type="InterPro" id="IPR007809">
    <property type="entry name" value="FlgN-like"/>
</dbReference>
<keyword evidence="2" id="KW-0175">Coiled coil</keyword>